<feature type="region of interest" description="Disordered" evidence="5">
    <location>
        <begin position="350"/>
        <end position="377"/>
    </location>
</feature>
<evidence type="ECO:0000256" key="5">
    <source>
        <dbReference type="SAM" id="MobiDB-lite"/>
    </source>
</evidence>
<dbReference type="EMBL" id="JAVRRR010000284">
    <property type="protein sequence ID" value="KAK5143752.1"/>
    <property type="molecule type" value="Genomic_DNA"/>
</dbReference>
<evidence type="ECO:0000259" key="6">
    <source>
        <dbReference type="PROSITE" id="PS50217"/>
    </source>
</evidence>
<dbReference type="CDD" id="cd14687">
    <property type="entry name" value="bZIP_ATF2"/>
    <property type="match status" value="1"/>
</dbReference>
<evidence type="ECO:0000256" key="2">
    <source>
        <dbReference type="ARBA" id="ARBA00023015"/>
    </source>
</evidence>
<keyword evidence="3" id="KW-0804">Transcription</keyword>
<feature type="domain" description="BZIP" evidence="6">
    <location>
        <begin position="206"/>
        <end position="269"/>
    </location>
</feature>
<evidence type="ECO:0000256" key="1">
    <source>
        <dbReference type="ARBA" id="ARBA00004123"/>
    </source>
</evidence>
<evidence type="ECO:0000313" key="7">
    <source>
        <dbReference type="EMBL" id="KAK5143752.1"/>
    </source>
</evidence>
<dbReference type="Gene3D" id="1.20.5.170">
    <property type="match status" value="1"/>
</dbReference>
<keyword evidence="8" id="KW-1185">Reference proteome</keyword>
<evidence type="ECO:0000256" key="4">
    <source>
        <dbReference type="ARBA" id="ARBA00023242"/>
    </source>
</evidence>
<sequence>MAATSSMLLNDEFKHAHFVVPAFDPNPGFDFDDTDHDLFHGMHGDVAPLDVFDQAGYSGVSNAASQSGQHLSPFSPFPVGTGAFTPGMGSSMNLFELCDGVNLPRKAPNFLPPAFATDIAVDSKDGTRKEFGLVTPPESTPGKVDDRKSSTSSSQSIKVEKLNKSERARNVANQRHAKTKQARQARETRGVSGSSEGAEDGEEGVEVKKEKYREKNRIAAAKCRARKKGSVDGLEEDYRRLNAIHNFLTHELRELRDEFSALRTVALQHTSATSVCGSAGLHEYNRRKASQVAYALGGPLVASPSSDVLFRSQTNSLSGGPMAEMFGHHQASSSSIHDSFTTVTAQEAAAMTAASSGSRKSFSPYIQGPAERDGFQS</sequence>
<evidence type="ECO:0000313" key="8">
    <source>
        <dbReference type="Proteomes" id="UP001308179"/>
    </source>
</evidence>
<dbReference type="Proteomes" id="UP001308179">
    <property type="component" value="Unassembled WGS sequence"/>
</dbReference>
<feature type="compositionally biased region" description="Basic and acidic residues" evidence="5">
    <location>
        <begin position="158"/>
        <end position="169"/>
    </location>
</feature>
<keyword evidence="4" id="KW-0539">Nucleus</keyword>
<feature type="region of interest" description="Disordered" evidence="5">
    <location>
        <begin position="127"/>
        <end position="206"/>
    </location>
</feature>
<dbReference type="Pfam" id="PF00170">
    <property type="entry name" value="bZIP_1"/>
    <property type="match status" value="1"/>
</dbReference>
<reference evidence="7 8" key="1">
    <citation type="submission" date="2023-08" db="EMBL/GenBank/DDBJ databases">
        <title>Black Yeasts Isolated from many extreme environments.</title>
        <authorList>
            <person name="Coleine C."/>
            <person name="Stajich J.E."/>
            <person name="Selbmann L."/>
        </authorList>
    </citation>
    <scope>NUCLEOTIDE SEQUENCE [LARGE SCALE GENOMIC DNA]</scope>
    <source>
        <strain evidence="7 8">CCFEE 5386</strain>
    </source>
</reference>
<keyword evidence="2" id="KW-0805">Transcription regulation</keyword>
<gene>
    <name evidence="7" type="ORF">LTR32_004189</name>
</gene>
<comment type="caution">
    <text evidence="7">The sequence shown here is derived from an EMBL/GenBank/DDBJ whole genome shotgun (WGS) entry which is preliminary data.</text>
</comment>
<dbReference type="InterPro" id="IPR004827">
    <property type="entry name" value="bZIP"/>
</dbReference>
<dbReference type="SMART" id="SM00338">
    <property type="entry name" value="BRLZ"/>
    <property type="match status" value="1"/>
</dbReference>
<dbReference type="InterPro" id="IPR051027">
    <property type="entry name" value="bZIP_transcription_factors"/>
</dbReference>
<dbReference type="PROSITE" id="PS50217">
    <property type="entry name" value="BZIP"/>
    <property type="match status" value="1"/>
</dbReference>
<dbReference type="PANTHER" id="PTHR19304">
    <property type="entry name" value="CYCLIC-AMP RESPONSE ELEMENT BINDING PROTEIN"/>
    <property type="match status" value="1"/>
</dbReference>
<protein>
    <recommendedName>
        <fullName evidence="6">BZIP domain-containing protein</fullName>
    </recommendedName>
</protein>
<organism evidence="7 8">
    <name type="scientific">Rachicladosporium monterosium</name>
    <dbReference type="NCBI Taxonomy" id="1507873"/>
    <lineage>
        <taxon>Eukaryota</taxon>
        <taxon>Fungi</taxon>
        <taxon>Dikarya</taxon>
        <taxon>Ascomycota</taxon>
        <taxon>Pezizomycotina</taxon>
        <taxon>Dothideomycetes</taxon>
        <taxon>Dothideomycetidae</taxon>
        <taxon>Cladosporiales</taxon>
        <taxon>Cladosporiaceae</taxon>
        <taxon>Rachicladosporium</taxon>
    </lineage>
</organism>
<evidence type="ECO:0000256" key="3">
    <source>
        <dbReference type="ARBA" id="ARBA00023163"/>
    </source>
</evidence>
<dbReference type="InterPro" id="IPR046347">
    <property type="entry name" value="bZIP_sf"/>
</dbReference>
<dbReference type="SUPFAM" id="SSF57959">
    <property type="entry name" value="Leucine zipper domain"/>
    <property type="match status" value="1"/>
</dbReference>
<dbReference type="PROSITE" id="PS00036">
    <property type="entry name" value="BZIP_BASIC"/>
    <property type="match status" value="1"/>
</dbReference>
<comment type="subcellular location">
    <subcellularLocation>
        <location evidence="1">Nucleus</location>
    </subcellularLocation>
</comment>
<name>A0ABR0L5A7_9PEZI</name>
<proteinExistence type="predicted"/>
<accession>A0ABR0L5A7</accession>